<reference evidence="2 3" key="1">
    <citation type="submission" date="2018-02" db="EMBL/GenBank/DDBJ databases">
        <title>The genomes of Aspergillus section Nigri reveals drivers in fungal speciation.</title>
        <authorList>
            <consortium name="DOE Joint Genome Institute"/>
            <person name="Vesth T.C."/>
            <person name="Nybo J."/>
            <person name="Theobald S."/>
            <person name="Brandl J."/>
            <person name="Frisvad J.C."/>
            <person name="Nielsen K.F."/>
            <person name="Lyhne E.K."/>
            <person name="Kogle M.E."/>
            <person name="Kuo A."/>
            <person name="Riley R."/>
            <person name="Clum A."/>
            <person name="Nolan M."/>
            <person name="Lipzen A."/>
            <person name="Salamov A."/>
            <person name="Henrissat B."/>
            <person name="Wiebenga A."/>
            <person name="De vries R.P."/>
            <person name="Grigoriev I.V."/>
            <person name="Mortensen U.H."/>
            <person name="Andersen M.R."/>
            <person name="Baker S.E."/>
        </authorList>
    </citation>
    <scope>NUCLEOTIDE SEQUENCE [LARGE SCALE GENOMIC DNA]</scope>
    <source>
        <strain evidence="2 3">CBS 112811</strain>
    </source>
</reference>
<keyword evidence="3" id="KW-1185">Reference proteome</keyword>
<dbReference type="InterPro" id="IPR036397">
    <property type="entry name" value="RNaseH_sf"/>
</dbReference>
<dbReference type="GO" id="GO:0006139">
    <property type="term" value="P:nucleobase-containing compound metabolic process"/>
    <property type="evidence" value="ECO:0007669"/>
    <property type="project" value="InterPro"/>
</dbReference>
<dbReference type="EMBL" id="KZ825067">
    <property type="protein sequence ID" value="RAH55919.1"/>
    <property type="molecule type" value="Genomic_DNA"/>
</dbReference>
<dbReference type="SUPFAM" id="SSF53098">
    <property type="entry name" value="Ribonuclease H-like"/>
    <property type="match status" value="1"/>
</dbReference>
<evidence type="ECO:0000259" key="1">
    <source>
        <dbReference type="SMART" id="SM00474"/>
    </source>
</evidence>
<sequence length="248" mass="27736">MDSVGPTVVDTVAAISQLVDLFNNLPNEPPSLYVDIEGINLSRHGSISIIQIFLLPKNRTFLIDIHTLGQLAFTTASASGTTLKMVLESGHIQKAFFDVRNDSDALYNHFSIHLAGIHDIQLLELATRNFSRRCINGLARCIERDAQLTMSEAREWKLAKDRGRMLFAPERGGSYDAFNQRPLSQDIIRYCAQDVQILPSLWQIYHAKLGGSWKAKVELAVKDRINVCLQVDYTGVGRHMAMAPVGWV</sequence>
<organism evidence="2 3">
    <name type="scientific">Aspergillus piperis CBS 112811</name>
    <dbReference type="NCBI Taxonomy" id="1448313"/>
    <lineage>
        <taxon>Eukaryota</taxon>
        <taxon>Fungi</taxon>
        <taxon>Dikarya</taxon>
        <taxon>Ascomycota</taxon>
        <taxon>Pezizomycotina</taxon>
        <taxon>Eurotiomycetes</taxon>
        <taxon>Eurotiomycetidae</taxon>
        <taxon>Eurotiales</taxon>
        <taxon>Aspergillaceae</taxon>
        <taxon>Aspergillus</taxon>
        <taxon>Aspergillus subgen. Circumdati</taxon>
    </lineage>
</organism>
<dbReference type="Pfam" id="PF01612">
    <property type="entry name" value="DNA_pol_A_exo1"/>
    <property type="match status" value="1"/>
</dbReference>
<dbReference type="GO" id="GO:0008408">
    <property type="term" value="F:3'-5' exonuclease activity"/>
    <property type="evidence" value="ECO:0007669"/>
    <property type="project" value="InterPro"/>
</dbReference>
<name>A0A8G1R0B5_9EURO</name>
<dbReference type="PANTHER" id="PTHR43040">
    <property type="entry name" value="RIBONUCLEASE D"/>
    <property type="match status" value="1"/>
</dbReference>
<dbReference type="InterPro" id="IPR002562">
    <property type="entry name" value="3'-5'_exonuclease_dom"/>
</dbReference>
<proteinExistence type="predicted"/>
<dbReference type="GO" id="GO:0003676">
    <property type="term" value="F:nucleic acid binding"/>
    <property type="evidence" value="ECO:0007669"/>
    <property type="project" value="InterPro"/>
</dbReference>
<dbReference type="Gene3D" id="3.30.420.10">
    <property type="entry name" value="Ribonuclease H-like superfamily/Ribonuclease H"/>
    <property type="match status" value="1"/>
</dbReference>
<dbReference type="Proteomes" id="UP000249526">
    <property type="component" value="Unassembled WGS sequence"/>
</dbReference>
<dbReference type="AlphaFoldDB" id="A0A8G1R0B5"/>
<dbReference type="SMART" id="SM00474">
    <property type="entry name" value="35EXOc"/>
    <property type="match status" value="1"/>
</dbReference>
<dbReference type="RefSeq" id="XP_025513841.1">
    <property type="nucleotide sequence ID" value="XM_025660525.1"/>
</dbReference>
<evidence type="ECO:0000313" key="3">
    <source>
        <dbReference type="Proteomes" id="UP000249526"/>
    </source>
</evidence>
<dbReference type="InterPro" id="IPR012337">
    <property type="entry name" value="RNaseH-like_sf"/>
</dbReference>
<protein>
    <recommendedName>
        <fullName evidence="1">3'-5' exonuclease domain-containing protein</fullName>
    </recommendedName>
</protein>
<evidence type="ECO:0000313" key="2">
    <source>
        <dbReference type="EMBL" id="RAH55919.1"/>
    </source>
</evidence>
<feature type="domain" description="3'-5' exonuclease" evidence="1">
    <location>
        <begin position="6"/>
        <end position="210"/>
    </location>
</feature>
<dbReference type="PANTHER" id="PTHR43040:SF1">
    <property type="entry name" value="RIBONUCLEASE D"/>
    <property type="match status" value="1"/>
</dbReference>
<dbReference type="GeneID" id="37163927"/>
<gene>
    <name evidence="2" type="ORF">BO85DRAFT_451156</name>
</gene>
<accession>A0A8G1R0B5</accession>